<dbReference type="InterPro" id="IPR003660">
    <property type="entry name" value="HAMP_dom"/>
</dbReference>
<dbReference type="AlphaFoldDB" id="A0A4U0FEN9"/>
<keyword evidence="10" id="KW-1185">Reference proteome</keyword>
<dbReference type="SUPFAM" id="SSF55874">
    <property type="entry name" value="ATPase domain of HSP90 chaperone/DNA topoisomerase II/histidine kinase"/>
    <property type="match status" value="1"/>
</dbReference>
<evidence type="ECO:0000313" key="9">
    <source>
        <dbReference type="EMBL" id="TJY42794.1"/>
    </source>
</evidence>
<feature type="domain" description="HAMP" evidence="8">
    <location>
        <begin position="315"/>
        <end position="367"/>
    </location>
</feature>
<proteinExistence type="predicted"/>
<dbReference type="PANTHER" id="PTHR34220">
    <property type="entry name" value="SENSOR HISTIDINE KINASE YPDA"/>
    <property type="match status" value="1"/>
</dbReference>
<comment type="caution">
    <text evidence="9">The sequence shown here is derived from an EMBL/GenBank/DDBJ whole genome shotgun (WGS) entry which is preliminary data.</text>
</comment>
<dbReference type="Pfam" id="PF02518">
    <property type="entry name" value="HATPase_c"/>
    <property type="match status" value="1"/>
</dbReference>
<dbReference type="Gene3D" id="6.10.340.10">
    <property type="match status" value="1"/>
</dbReference>
<evidence type="ECO:0000256" key="7">
    <source>
        <dbReference type="SAM" id="Phobius"/>
    </source>
</evidence>
<keyword evidence="7" id="KW-1133">Transmembrane helix</keyword>
<keyword evidence="4" id="KW-0808">Transferase</keyword>
<comment type="subcellular location">
    <subcellularLocation>
        <location evidence="1">Cell membrane</location>
        <topology evidence="1">Multi-pass membrane protein</topology>
    </subcellularLocation>
</comment>
<evidence type="ECO:0000259" key="8">
    <source>
        <dbReference type="PROSITE" id="PS50885"/>
    </source>
</evidence>
<name>A0A4U0FEN9_9BACL</name>
<dbReference type="SMART" id="SM00304">
    <property type="entry name" value="HAMP"/>
    <property type="match status" value="1"/>
</dbReference>
<dbReference type="OrthoDB" id="2521939at2"/>
<evidence type="ECO:0000256" key="3">
    <source>
        <dbReference type="ARBA" id="ARBA00022553"/>
    </source>
</evidence>
<dbReference type="EMBL" id="SUPK01000003">
    <property type="protein sequence ID" value="TJY42794.1"/>
    <property type="molecule type" value="Genomic_DNA"/>
</dbReference>
<dbReference type="PANTHER" id="PTHR34220:SF7">
    <property type="entry name" value="SENSOR HISTIDINE KINASE YPDA"/>
    <property type="match status" value="1"/>
</dbReference>
<evidence type="ECO:0000256" key="6">
    <source>
        <dbReference type="ARBA" id="ARBA00023136"/>
    </source>
</evidence>
<keyword evidence="2" id="KW-1003">Cell membrane</keyword>
<protein>
    <submittedName>
        <fullName evidence="9">Sensor histidine kinase</fullName>
    </submittedName>
</protein>
<dbReference type="InterPro" id="IPR010559">
    <property type="entry name" value="Sig_transdc_His_kin_internal"/>
</dbReference>
<feature type="transmembrane region" description="Helical" evidence="7">
    <location>
        <begin position="21"/>
        <end position="39"/>
    </location>
</feature>
<dbReference type="InterPro" id="IPR036890">
    <property type="entry name" value="HATPase_C_sf"/>
</dbReference>
<keyword evidence="6 7" id="KW-0472">Membrane</keyword>
<reference evidence="9 10" key="1">
    <citation type="submission" date="2019-04" db="EMBL/GenBank/DDBJ databases">
        <title>Cohnella sp. nov., isolated from soil.</title>
        <authorList>
            <person name="Kim W."/>
        </authorList>
    </citation>
    <scope>NUCLEOTIDE SEQUENCE [LARGE SCALE GENOMIC DNA]</scope>
    <source>
        <strain evidence="9 10">CAU 1483</strain>
    </source>
</reference>
<evidence type="ECO:0000256" key="5">
    <source>
        <dbReference type="ARBA" id="ARBA00022777"/>
    </source>
</evidence>
<feature type="transmembrane region" description="Helical" evidence="7">
    <location>
        <begin position="294"/>
        <end position="314"/>
    </location>
</feature>
<dbReference type="Gene3D" id="3.30.565.10">
    <property type="entry name" value="Histidine kinase-like ATPase, C-terminal domain"/>
    <property type="match status" value="1"/>
</dbReference>
<dbReference type="InterPro" id="IPR003594">
    <property type="entry name" value="HATPase_dom"/>
</dbReference>
<keyword evidence="7" id="KW-0812">Transmembrane</keyword>
<dbReference type="GO" id="GO:0005886">
    <property type="term" value="C:plasma membrane"/>
    <property type="evidence" value="ECO:0007669"/>
    <property type="project" value="UniProtKB-SubCell"/>
</dbReference>
<dbReference type="Pfam" id="PF06580">
    <property type="entry name" value="His_kinase"/>
    <property type="match status" value="1"/>
</dbReference>
<evidence type="ECO:0000313" key="10">
    <source>
        <dbReference type="Proteomes" id="UP000309673"/>
    </source>
</evidence>
<dbReference type="SMART" id="SM00387">
    <property type="entry name" value="HATPase_c"/>
    <property type="match status" value="1"/>
</dbReference>
<dbReference type="PROSITE" id="PS50885">
    <property type="entry name" value="HAMP"/>
    <property type="match status" value="1"/>
</dbReference>
<organism evidence="9 10">
    <name type="scientific">Cohnella pontilimi</name>
    <dbReference type="NCBI Taxonomy" id="2564100"/>
    <lineage>
        <taxon>Bacteria</taxon>
        <taxon>Bacillati</taxon>
        <taxon>Bacillota</taxon>
        <taxon>Bacilli</taxon>
        <taxon>Bacillales</taxon>
        <taxon>Paenibacillaceae</taxon>
        <taxon>Cohnella</taxon>
    </lineage>
</organism>
<dbReference type="InterPro" id="IPR050640">
    <property type="entry name" value="Bact_2-comp_sensor_kinase"/>
</dbReference>
<evidence type="ECO:0000256" key="4">
    <source>
        <dbReference type="ARBA" id="ARBA00022679"/>
    </source>
</evidence>
<evidence type="ECO:0000256" key="1">
    <source>
        <dbReference type="ARBA" id="ARBA00004651"/>
    </source>
</evidence>
<keyword evidence="3" id="KW-0597">Phosphoprotein</keyword>
<dbReference type="GO" id="GO:0000155">
    <property type="term" value="F:phosphorelay sensor kinase activity"/>
    <property type="evidence" value="ECO:0007669"/>
    <property type="project" value="InterPro"/>
</dbReference>
<dbReference type="Proteomes" id="UP000309673">
    <property type="component" value="Unassembled WGS sequence"/>
</dbReference>
<keyword evidence="5 9" id="KW-0418">Kinase</keyword>
<gene>
    <name evidence="9" type="ORF">E5161_08100</name>
</gene>
<dbReference type="CDD" id="cd06225">
    <property type="entry name" value="HAMP"/>
    <property type="match status" value="1"/>
</dbReference>
<sequence>MNSIRQPEAKFLKRFGIFAKMMIMLMILLTPILVLYAISNRTSTTVLTQEIMKVKRNQIESSAGQLNQLFAQFDSYKKMLYESTDVRNLAYPDLLGDDLLQYHTLRTVSEEINRLAGYGNWKAVIAVVYPKTGMVIRSNSNLNALPELLPDHDAYWDYRRDDRGSYFIDTFSYPDQWSNTEQPDIRVVVKVDETEIMSQLTELKSGGFSDPILFLPDADPIYNYSANRGLIRGLRPALQFIRNLPDGEQTFLNADADGNTYQIHFQKIESLGWYLVDYIPISRIMKPINRDRTMFYSISGMMLFMAVCLSFLLYRNIRIPFRKLLQSMNLIEKGIYSSRMRDRPPGEFRILYDRFNAMAERIEDLIEVVLKEQIQSKEANLKHLQSQINPHFLYNTLAYIKSMIELGEKEAAIAMTMSLSKYYRYTTKSGKKLATVREELELVSHYLQIHRSLTDSFEFEFEMDDRLLDLEVPRLILQPLVENVVLHAFKNNDEYGIVRIVGRMDGDAARLSVEDNGPGMPLPDLDALQTAFRSVKNEEIESGLLNVHRRMQLLFGDDAGLRIMPSDSGGVAAELRWTVPEGNGSLTEDGKGELRVV</sequence>
<accession>A0A4U0FEN9</accession>
<evidence type="ECO:0000256" key="2">
    <source>
        <dbReference type="ARBA" id="ARBA00022475"/>
    </source>
</evidence>